<protein>
    <submittedName>
        <fullName evidence="1">Uncharacterized protein</fullName>
    </submittedName>
</protein>
<evidence type="ECO:0000313" key="1">
    <source>
        <dbReference type="EMBL" id="CCC52861.1"/>
    </source>
</evidence>
<dbReference type="EMBL" id="HE573027">
    <property type="protein sequence ID" value="CCC52861.1"/>
    <property type="molecule type" value="Genomic_DNA"/>
</dbReference>
<organism evidence="1">
    <name type="scientific">Trypanosoma vivax (strain Y486)</name>
    <dbReference type="NCBI Taxonomy" id="1055687"/>
    <lineage>
        <taxon>Eukaryota</taxon>
        <taxon>Discoba</taxon>
        <taxon>Euglenozoa</taxon>
        <taxon>Kinetoplastea</taxon>
        <taxon>Metakinetoplastina</taxon>
        <taxon>Trypanosomatida</taxon>
        <taxon>Trypanosomatidae</taxon>
        <taxon>Trypanosoma</taxon>
        <taxon>Duttonella</taxon>
    </lineage>
</organism>
<dbReference type="AlphaFoldDB" id="G0UAM6"/>
<proteinExistence type="predicted"/>
<reference evidence="1" key="1">
    <citation type="journal article" date="2012" name="Proc. Natl. Acad. Sci. U.S.A.">
        <title>Antigenic diversity is generated by distinct evolutionary mechanisms in African trypanosome species.</title>
        <authorList>
            <person name="Jackson A.P."/>
            <person name="Berry A."/>
            <person name="Aslett M."/>
            <person name="Allison H.C."/>
            <person name="Burton P."/>
            <person name="Vavrova-Anderson J."/>
            <person name="Brown R."/>
            <person name="Browne H."/>
            <person name="Corton N."/>
            <person name="Hauser H."/>
            <person name="Gamble J."/>
            <person name="Gilderthorp R."/>
            <person name="Marcello L."/>
            <person name="McQuillan J."/>
            <person name="Otto T.D."/>
            <person name="Quail M.A."/>
            <person name="Sanders M.J."/>
            <person name="van Tonder A."/>
            <person name="Ginger M.L."/>
            <person name="Field M.C."/>
            <person name="Barry J.D."/>
            <person name="Hertz-Fowler C."/>
            <person name="Berriman M."/>
        </authorList>
    </citation>
    <scope>NUCLEOTIDE SEQUENCE</scope>
    <source>
        <strain evidence="1">Y486</strain>
    </source>
</reference>
<sequence length="106" mass="11935">MTGSGPEGAFYVFIPIPPKLHQVPFEIFCTLKLLGFSPPGRGVLIHSISRGGLLFPFTFTFCFNTTLSGYHCLTYFVWVYLTTFCGARMCKSKFVLMFELSAEMLN</sequence>
<gene>
    <name evidence="1" type="ORF">TVY486_1103450</name>
</gene>
<accession>G0UAM6</accession>
<dbReference type="VEuPathDB" id="TriTrypDB:TvY486_1103450"/>
<name>G0UAM6_TRYVY</name>